<dbReference type="PANTHER" id="PTHR47338">
    <property type="entry name" value="ZN(II)2CYS6 TRANSCRIPTION FACTOR (EUROFUNG)-RELATED"/>
    <property type="match status" value="1"/>
</dbReference>
<evidence type="ECO:0000256" key="3">
    <source>
        <dbReference type="ARBA" id="ARBA00023015"/>
    </source>
</evidence>
<evidence type="ECO:0000256" key="5">
    <source>
        <dbReference type="ARBA" id="ARBA00023242"/>
    </source>
</evidence>
<dbReference type="SMART" id="SM00066">
    <property type="entry name" value="GAL4"/>
    <property type="match status" value="1"/>
</dbReference>
<gene>
    <name evidence="8" type="ORF">MIND_00391600</name>
</gene>
<evidence type="ECO:0000256" key="4">
    <source>
        <dbReference type="ARBA" id="ARBA00023163"/>
    </source>
</evidence>
<proteinExistence type="predicted"/>
<dbReference type="Gene3D" id="4.10.240.10">
    <property type="entry name" value="Zn(2)-C6 fungal-type DNA-binding domain"/>
    <property type="match status" value="1"/>
</dbReference>
<accession>A0A8H6T685</accession>
<dbReference type="PROSITE" id="PS00463">
    <property type="entry name" value="ZN2_CY6_FUNGAL_1"/>
    <property type="match status" value="1"/>
</dbReference>
<dbReference type="OrthoDB" id="39175at2759"/>
<dbReference type="GO" id="GO:0000981">
    <property type="term" value="F:DNA-binding transcription factor activity, RNA polymerase II-specific"/>
    <property type="evidence" value="ECO:0007669"/>
    <property type="project" value="InterPro"/>
</dbReference>
<evidence type="ECO:0000256" key="6">
    <source>
        <dbReference type="SAM" id="MobiDB-lite"/>
    </source>
</evidence>
<dbReference type="AlphaFoldDB" id="A0A8H6T685"/>
<dbReference type="PROSITE" id="PS50048">
    <property type="entry name" value="ZN2_CY6_FUNGAL_2"/>
    <property type="match status" value="1"/>
</dbReference>
<evidence type="ECO:0000256" key="1">
    <source>
        <dbReference type="ARBA" id="ARBA00004123"/>
    </source>
</evidence>
<dbReference type="SUPFAM" id="SSF57701">
    <property type="entry name" value="Zn2/Cys6 DNA-binding domain"/>
    <property type="match status" value="1"/>
</dbReference>
<dbReference type="GO" id="GO:0008270">
    <property type="term" value="F:zinc ion binding"/>
    <property type="evidence" value="ECO:0007669"/>
    <property type="project" value="InterPro"/>
</dbReference>
<dbReference type="Pfam" id="PF00172">
    <property type="entry name" value="Zn_clus"/>
    <property type="match status" value="1"/>
</dbReference>
<name>A0A8H6T685_9AGAR</name>
<feature type="region of interest" description="Disordered" evidence="6">
    <location>
        <begin position="1"/>
        <end position="29"/>
    </location>
</feature>
<dbReference type="InterPro" id="IPR001138">
    <property type="entry name" value="Zn2Cys6_DnaBD"/>
</dbReference>
<protein>
    <submittedName>
        <fullName evidence="8">Zn(2)-C6 fungal-type domain-containing protein</fullName>
    </submittedName>
</protein>
<dbReference type="PANTHER" id="PTHR47338:SF5">
    <property type="entry name" value="ZN(II)2CYS6 TRANSCRIPTION FACTOR (EUROFUNG)"/>
    <property type="match status" value="1"/>
</dbReference>
<organism evidence="8 9">
    <name type="scientific">Mycena indigotica</name>
    <dbReference type="NCBI Taxonomy" id="2126181"/>
    <lineage>
        <taxon>Eukaryota</taxon>
        <taxon>Fungi</taxon>
        <taxon>Dikarya</taxon>
        <taxon>Basidiomycota</taxon>
        <taxon>Agaricomycotina</taxon>
        <taxon>Agaricomycetes</taxon>
        <taxon>Agaricomycetidae</taxon>
        <taxon>Agaricales</taxon>
        <taxon>Marasmiineae</taxon>
        <taxon>Mycenaceae</taxon>
        <taxon>Mycena</taxon>
    </lineage>
</organism>
<dbReference type="Proteomes" id="UP000636479">
    <property type="component" value="Unassembled WGS sequence"/>
</dbReference>
<dbReference type="RefSeq" id="XP_037223630.1">
    <property type="nucleotide sequence ID" value="XM_037360745.1"/>
</dbReference>
<dbReference type="EMBL" id="JACAZF010000003">
    <property type="protein sequence ID" value="KAF7310180.1"/>
    <property type="molecule type" value="Genomic_DNA"/>
</dbReference>
<dbReference type="InterPro" id="IPR050815">
    <property type="entry name" value="TF_fung"/>
</dbReference>
<dbReference type="CDD" id="cd00067">
    <property type="entry name" value="GAL4"/>
    <property type="match status" value="1"/>
</dbReference>
<evidence type="ECO:0000259" key="7">
    <source>
        <dbReference type="PROSITE" id="PS50048"/>
    </source>
</evidence>
<dbReference type="InterPro" id="IPR036864">
    <property type="entry name" value="Zn2-C6_fun-type_DNA-bd_sf"/>
</dbReference>
<dbReference type="GeneID" id="59343261"/>
<reference evidence="8" key="1">
    <citation type="submission" date="2020-05" db="EMBL/GenBank/DDBJ databases">
        <title>Mycena genomes resolve the evolution of fungal bioluminescence.</title>
        <authorList>
            <person name="Tsai I.J."/>
        </authorList>
    </citation>
    <scope>NUCLEOTIDE SEQUENCE</scope>
    <source>
        <strain evidence="8">171206Taipei</strain>
    </source>
</reference>
<evidence type="ECO:0000313" key="9">
    <source>
        <dbReference type="Proteomes" id="UP000636479"/>
    </source>
</evidence>
<sequence>MPSTGTSTHHRSHSSSRAATSDDAPKRARTAQACINCRRRKRKCTPSENPNNATCTRCESQGLVCEFPAPDADEVALALHLQLYPPPLPPVAAGYPRAAPALTYQHTFDMPYAAAAWPHVAYGNSLPYTGPPPAHTRPRYSDGTPYPNLALTPGVAAPFNTQEGYDDSEISYAYGTDAFPPSTRPEYCTPNARY</sequence>
<comment type="subcellular location">
    <subcellularLocation>
        <location evidence="1">Nucleus</location>
    </subcellularLocation>
</comment>
<dbReference type="GO" id="GO:0005634">
    <property type="term" value="C:nucleus"/>
    <property type="evidence" value="ECO:0007669"/>
    <property type="project" value="UniProtKB-SubCell"/>
</dbReference>
<evidence type="ECO:0000313" key="8">
    <source>
        <dbReference type="EMBL" id="KAF7310180.1"/>
    </source>
</evidence>
<evidence type="ECO:0000256" key="2">
    <source>
        <dbReference type="ARBA" id="ARBA00022723"/>
    </source>
</evidence>
<keyword evidence="3" id="KW-0805">Transcription regulation</keyword>
<keyword evidence="4" id="KW-0804">Transcription</keyword>
<keyword evidence="2" id="KW-0479">Metal-binding</keyword>
<keyword evidence="5" id="KW-0539">Nucleus</keyword>
<feature type="domain" description="Zn(2)-C6 fungal-type" evidence="7">
    <location>
        <begin position="33"/>
        <end position="67"/>
    </location>
</feature>
<keyword evidence="9" id="KW-1185">Reference proteome</keyword>
<comment type="caution">
    <text evidence="8">The sequence shown here is derived from an EMBL/GenBank/DDBJ whole genome shotgun (WGS) entry which is preliminary data.</text>
</comment>